<protein>
    <recommendedName>
        <fullName evidence="7">HYDIN/VesB/CFA65-like Ig-like domain-containing protein</fullName>
    </recommendedName>
</protein>
<dbReference type="AlphaFoldDB" id="A0AAW0JUE9"/>
<evidence type="ECO:0000256" key="6">
    <source>
        <dbReference type="SAM" id="MobiDB-lite"/>
    </source>
</evidence>
<reference evidence="8 9" key="1">
    <citation type="journal article" date="2023" name="bioRxiv">
        <title>Conserved and derived expression patterns and positive selection on dental genes reveal complex evolutionary context of ever-growing rodent molars.</title>
        <authorList>
            <person name="Calamari Z.T."/>
            <person name="Song A."/>
            <person name="Cohen E."/>
            <person name="Akter M."/>
            <person name="Roy R.D."/>
            <person name="Hallikas O."/>
            <person name="Christensen M.M."/>
            <person name="Li P."/>
            <person name="Marangoni P."/>
            <person name="Jernvall J."/>
            <person name="Klein O.D."/>
        </authorList>
    </citation>
    <scope>NUCLEOTIDE SEQUENCE [LARGE SCALE GENOMIC DNA]</scope>
    <source>
        <strain evidence="8">V071</strain>
    </source>
</reference>
<evidence type="ECO:0000313" key="9">
    <source>
        <dbReference type="Proteomes" id="UP001488838"/>
    </source>
</evidence>
<evidence type="ECO:0000256" key="1">
    <source>
        <dbReference type="ARBA" id="ARBA00004138"/>
    </source>
</evidence>
<keyword evidence="3" id="KW-0963">Cytoplasm</keyword>
<accession>A0AAW0JUE9</accession>
<keyword evidence="4" id="KW-0969">Cilium</keyword>
<dbReference type="Gene3D" id="2.60.40.10">
    <property type="entry name" value="Immunoglobulins"/>
    <property type="match status" value="4"/>
</dbReference>
<gene>
    <name evidence="8" type="ORF">U0070_018906</name>
</gene>
<dbReference type="PANTHER" id="PTHR23053">
    <property type="entry name" value="DLEC1 DELETED IN LUNG AND ESOPHAGEAL CANCER 1"/>
    <property type="match status" value="1"/>
</dbReference>
<evidence type="ECO:0000256" key="2">
    <source>
        <dbReference type="ARBA" id="ARBA00004496"/>
    </source>
</evidence>
<dbReference type="GO" id="GO:0005930">
    <property type="term" value="C:axoneme"/>
    <property type="evidence" value="ECO:0007669"/>
    <property type="project" value="TreeGrafter"/>
</dbReference>
<feature type="domain" description="HYDIN/VesB/CFA65-like Ig-like" evidence="7">
    <location>
        <begin position="129"/>
        <end position="229"/>
    </location>
</feature>
<organism evidence="8 9">
    <name type="scientific">Myodes glareolus</name>
    <name type="common">Bank vole</name>
    <name type="synonym">Clethrionomys glareolus</name>
    <dbReference type="NCBI Taxonomy" id="447135"/>
    <lineage>
        <taxon>Eukaryota</taxon>
        <taxon>Metazoa</taxon>
        <taxon>Chordata</taxon>
        <taxon>Craniata</taxon>
        <taxon>Vertebrata</taxon>
        <taxon>Euteleostomi</taxon>
        <taxon>Mammalia</taxon>
        <taxon>Eutheria</taxon>
        <taxon>Euarchontoglires</taxon>
        <taxon>Glires</taxon>
        <taxon>Rodentia</taxon>
        <taxon>Myomorpha</taxon>
        <taxon>Muroidea</taxon>
        <taxon>Cricetidae</taxon>
        <taxon>Arvicolinae</taxon>
        <taxon>Myodes</taxon>
    </lineage>
</organism>
<name>A0AAW0JUE9_MYOGA</name>
<evidence type="ECO:0000256" key="3">
    <source>
        <dbReference type="ARBA" id="ARBA00022490"/>
    </source>
</evidence>
<feature type="region of interest" description="Disordered" evidence="6">
    <location>
        <begin position="1"/>
        <end position="21"/>
    </location>
</feature>
<dbReference type="Pfam" id="PF14874">
    <property type="entry name" value="PapD-like"/>
    <property type="match status" value="1"/>
</dbReference>
<sequence length="514" mass="56320">MEAQDPTPRTGATHSEDGVCNDLTKEEKQETNMFLEECLLDPSLRERLSILSRSFENQRKLVQGDSMLFLDHIFTIEPMEGDVWPNSSADITVYFNPLEARLYQQTIYCDISGREIRLPLRIRGEGMGPKIHFNFELLDIGKVFIGSAHCYEAILSNKGSIDALFNVIPPTSALGACFVFNPKEGIIEPSGVQAVQISFSSTILGHFEEEFLIDVNGSPEPVKLTIRGCVIGPTFHFNVPALHFGDVSYGFPHTLMCSLNNTSLVPMTFKLHVRGDGDGLQSIPSYSQESDSKRRSWVNTELSTTKPKEFTITPSSGTIRAQGFAAIKVTLCSNTVQKYELALVVDVEGVGEEVLALLITARCVVPTLQLVTTEVNFGRCFLKYPYEKTIQLVNHDVLPGCYKVLPQLYENPPAVLLSSPSPCGVIPPNSTVHIPLSLETQVTGEHRSTVYISVFGSQDTPLGSYMNCLPTGAVKSLRARCSDDNGIQKTVQDVAEAQAHSVAGAPSTPSANSR</sequence>
<keyword evidence="5" id="KW-0966">Cell projection</keyword>
<dbReference type="Pfam" id="PF22544">
    <property type="entry name" value="HYDIN_VesB_CFA65-like_Ig"/>
    <property type="match status" value="1"/>
</dbReference>
<evidence type="ECO:0000256" key="5">
    <source>
        <dbReference type="ARBA" id="ARBA00023273"/>
    </source>
</evidence>
<dbReference type="InterPro" id="IPR013783">
    <property type="entry name" value="Ig-like_fold"/>
</dbReference>
<keyword evidence="9" id="KW-1185">Reference proteome</keyword>
<evidence type="ECO:0000259" key="7">
    <source>
        <dbReference type="Pfam" id="PF22544"/>
    </source>
</evidence>
<dbReference type="InterPro" id="IPR053879">
    <property type="entry name" value="HYDIN_VesB_CFA65-like_Ig"/>
</dbReference>
<dbReference type="InterPro" id="IPR033305">
    <property type="entry name" value="Hydin-like"/>
</dbReference>
<dbReference type="GO" id="GO:1904158">
    <property type="term" value="P:axonemal central apparatus assembly"/>
    <property type="evidence" value="ECO:0007669"/>
    <property type="project" value="TreeGrafter"/>
</dbReference>
<comment type="caution">
    <text evidence="8">The sequence shown here is derived from an EMBL/GenBank/DDBJ whole genome shotgun (WGS) entry which is preliminary data.</text>
</comment>
<dbReference type="Proteomes" id="UP001488838">
    <property type="component" value="Unassembled WGS sequence"/>
</dbReference>
<proteinExistence type="predicted"/>
<dbReference type="EMBL" id="JBBHLL010000018">
    <property type="protein sequence ID" value="KAK7830398.1"/>
    <property type="molecule type" value="Genomic_DNA"/>
</dbReference>
<comment type="subcellular location">
    <subcellularLocation>
        <location evidence="1">Cell projection</location>
        <location evidence="1">Cilium</location>
    </subcellularLocation>
    <subcellularLocation>
        <location evidence="2">Cytoplasm</location>
    </subcellularLocation>
</comment>
<evidence type="ECO:0000313" key="8">
    <source>
        <dbReference type="EMBL" id="KAK7830398.1"/>
    </source>
</evidence>
<dbReference type="PANTHER" id="PTHR23053:SF0">
    <property type="entry name" value="HYDROCEPHALUS-INDUCING PROTEIN HOMOLOG"/>
    <property type="match status" value="1"/>
</dbReference>
<dbReference type="GO" id="GO:0003341">
    <property type="term" value="P:cilium movement"/>
    <property type="evidence" value="ECO:0007669"/>
    <property type="project" value="TreeGrafter"/>
</dbReference>
<evidence type="ECO:0000256" key="4">
    <source>
        <dbReference type="ARBA" id="ARBA00023069"/>
    </source>
</evidence>